<dbReference type="Pfam" id="PF06916">
    <property type="entry name" value="FAM210A-B_dom"/>
    <property type="match status" value="1"/>
</dbReference>
<sequence length="549" mass="60731">MALAAARHTARAVPGYQPSFPRLVGGLCRLPSSQAPERNPAACALRSSQGIREAFLSSCPLCLSRSASRRPLSSCSLSPSAASASPHQTSPSSSLSLPSSTSRATCASSSSIFAWARVTSSSSLCLSLAADSASSPSSSQRDGHLGFSDRPYGIFAGAASRFLWPGVAYYAPGRPVWAPPPSLRLASGASLPQSSSSSLLALREFSSLPSASSSSPKRLPQQGIWRHVSADAFSRFSRDPVAFFRRCRLQYPVPVSWREGREQLSKLSKSGKSALRKSVADGKEKWRKAPNTKWLFSPSPGMLEAGKKCLRTDWETHRDKLRAQLRAQAEKSGLSDAEARRAFVERQKAKLRAQRQQLIRLMNRQQKVVQEKGLLWLEMRRRKVEATLLQLGQSDKISHLRQVKTRVVHQGKEATERLKGLWGKYGWASVLSYAVVHFCTLFGLFGLAQMISDESVQRVADFLHLEKIIDKDAIANEKSFFWGRLLFAYAACKPLTPVQVGLAIWCTPPLARFMVRHGIPLHMNKTTVSQLRRQLRFRRRKSSSNKNTL</sequence>
<reference evidence="5 6" key="1">
    <citation type="submission" date="2017-09" db="EMBL/GenBank/DDBJ databases">
        <title>Genome sequencing of Besnoitia besnoiti strain Bb-Ger1.</title>
        <authorList>
            <person name="Schares G."/>
            <person name="Venepally P."/>
            <person name="Lorenzi H.A."/>
        </authorList>
    </citation>
    <scope>NUCLEOTIDE SEQUENCE [LARGE SCALE GENOMIC DNA]</scope>
    <source>
        <strain evidence="5 6">Bb-Ger1</strain>
    </source>
</reference>
<dbReference type="STRING" id="94643.A0A2A9M2D6"/>
<dbReference type="GeneID" id="40307881"/>
<feature type="coiled-coil region" evidence="1">
    <location>
        <begin position="334"/>
        <end position="368"/>
    </location>
</feature>
<evidence type="ECO:0000313" key="6">
    <source>
        <dbReference type="Proteomes" id="UP000224006"/>
    </source>
</evidence>
<keyword evidence="1" id="KW-0175">Coiled coil</keyword>
<feature type="transmembrane region" description="Helical" evidence="3">
    <location>
        <begin position="425"/>
        <end position="448"/>
    </location>
</feature>
<keyword evidence="6" id="KW-1185">Reference proteome</keyword>
<comment type="caution">
    <text evidence="5">The sequence shown here is derived from an EMBL/GenBank/DDBJ whole genome shotgun (WGS) entry which is preliminary data.</text>
</comment>
<feature type="domain" description="DUF1279" evidence="4">
    <location>
        <begin position="417"/>
        <end position="508"/>
    </location>
</feature>
<dbReference type="InterPro" id="IPR009688">
    <property type="entry name" value="FAM210A/B-like_dom"/>
</dbReference>
<evidence type="ECO:0000313" key="5">
    <source>
        <dbReference type="EMBL" id="PFH31394.1"/>
    </source>
</evidence>
<keyword evidence="3" id="KW-0812">Transmembrane</keyword>
<evidence type="ECO:0000256" key="3">
    <source>
        <dbReference type="SAM" id="Phobius"/>
    </source>
</evidence>
<proteinExistence type="predicted"/>
<evidence type="ECO:0000256" key="2">
    <source>
        <dbReference type="SAM" id="MobiDB-lite"/>
    </source>
</evidence>
<dbReference type="RefSeq" id="XP_029215403.1">
    <property type="nucleotide sequence ID" value="XM_029361503.1"/>
</dbReference>
<dbReference type="KEGG" id="bbes:BESB_028290"/>
<organism evidence="5 6">
    <name type="scientific">Besnoitia besnoiti</name>
    <name type="common">Apicomplexan protozoan</name>
    <dbReference type="NCBI Taxonomy" id="94643"/>
    <lineage>
        <taxon>Eukaryota</taxon>
        <taxon>Sar</taxon>
        <taxon>Alveolata</taxon>
        <taxon>Apicomplexa</taxon>
        <taxon>Conoidasida</taxon>
        <taxon>Coccidia</taxon>
        <taxon>Eucoccidiorida</taxon>
        <taxon>Eimeriorina</taxon>
        <taxon>Sarcocystidae</taxon>
        <taxon>Besnoitia</taxon>
    </lineage>
</organism>
<evidence type="ECO:0000256" key="1">
    <source>
        <dbReference type="SAM" id="Coils"/>
    </source>
</evidence>
<dbReference type="InterPro" id="IPR045866">
    <property type="entry name" value="FAM210A/B-like"/>
</dbReference>
<protein>
    <recommendedName>
        <fullName evidence="4">DUF1279 domain-containing protein</fullName>
    </recommendedName>
</protein>
<dbReference type="GO" id="GO:0005739">
    <property type="term" value="C:mitochondrion"/>
    <property type="evidence" value="ECO:0007669"/>
    <property type="project" value="TreeGrafter"/>
</dbReference>
<feature type="region of interest" description="Disordered" evidence="2">
    <location>
        <begin position="80"/>
        <end position="99"/>
    </location>
</feature>
<dbReference type="OrthoDB" id="333503at2759"/>
<name>A0A2A9M2D6_BESBE</name>
<dbReference type="VEuPathDB" id="ToxoDB:BESB_028290"/>
<keyword evidence="3" id="KW-1133">Transmembrane helix</keyword>
<accession>A0A2A9M2D6</accession>
<dbReference type="PANTHER" id="PTHR21377">
    <property type="entry name" value="PROTEIN FAM210B, MITOCHONDRIAL"/>
    <property type="match status" value="1"/>
</dbReference>
<keyword evidence="3" id="KW-0472">Membrane</keyword>
<dbReference type="PANTHER" id="PTHR21377:SF0">
    <property type="entry name" value="PROTEIN FAM210B, MITOCHONDRIAL"/>
    <property type="match status" value="1"/>
</dbReference>
<dbReference type="EMBL" id="NWUJ01000015">
    <property type="protein sequence ID" value="PFH31394.1"/>
    <property type="molecule type" value="Genomic_DNA"/>
</dbReference>
<gene>
    <name evidence="5" type="ORF">BESB_028290</name>
</gene>
<dbReference type="Proteomes" id="UP000224006">
    <property type="component" value="Unassembled WGS sequence"/>
</dbReference>
<dbReference type="AlphaFoldDB" id="A0A2A9M2D6"/>
<evidence type="ECO:0000259" key="4">
    <source>
        <dbReference type="Pfam" id="PF06916"/>
    </source>
</evidence>